<gene>
    <name evidence="2" type="ORF">Cvel_19092</name>
</gene>
<dbReference type="PhylomeDB" id="A0A0G4FWB6"/>
<feature type="region of interest" description="Disordered" evidence="1">
    <location>
        <begin position="1"/>
        <end position="140"/>
    </location>
</feature>
<feature type="compositionally biased region" description="Gly residues" evidence="1">
    <location>
        <begin position="43"/>
        <end position="57"/>
    </location>
</feature>
<name>A0A0G4FWB6_9ALVE</name>
<dbReference type="VEuPathDB" id="CryptoDB:Cvel_19092"/>
<organism evidence="2">
    <name type="scientific">Chromera velia CCMP2878</name>
    <dbReference type="NCBI Taxonomy" id="1169474"/>
    <lineage>
        <taxon>Eukaryota</taxon>
        <taxon>Sar</taxon>
        <taxon>Alveolata</taxon>
        <taxon>Colpodellida</taxon>
        <taxon>Chromeraceae</taxon>
        <taxon>Chromera</taxon>
    </lineage>
</organism>
<sequence length="213" mass="22686">MMKQMDKTGQDRGGSEGRPKGPPGGGGHEGSSEDRQESPYPGREGGSGGRGGGGGRSRGGRTLSPGRFNNENFEKKNSDSRQAQRGGSVPPVSSQTVGPGGQDDDDDVVVTGGVSRRQGDSFDLTIHASKGEEKTPHGEGSLGKVRFADCLGLPLYYEPGAKYSPDYDTTTFHVWHDGAMERLSAWDPVGNHTGVDVWSQERRSPWSLVNDLV</sequence>
<evidence type="ECO:0000256" key="1">
    <source>
        <dbReference type="SAM" id="MobiDB-lite"/>
    </source>
</evidence>
<proteinExistence type="predicted"/>
<accession>A0A0G4FWB6</accession>
<evidence type="ECO:0000313" key="2">
    <source>
        <dbReference type="EMBL" id="CEM19490.1"/>
    </source>
</evidence>
<dbReference type="EMBL" id="CDMZ01000686">
    <property type="protein sequence ID" value="CEM19490.1"/>
    <property type="molecule type" value="Genomic_DNA"/>
</dbReference>
<protein>
    <submittedName>
        <fullName evidence="2">Uncharacterized protein</fullName>
    </submittedName>
</protein>
<feature type="compositionally biased region" description="Basic and acidic residues" evidence="1">
    <location>
        <begin position="1"/>
        <end position="19"/>
    </location>
</feature>
<dbReference type="AlphaFoldDB" id="A0A0G4FWB6"/>
<reference evidence="2" key="1">
    <citation type="submission" date="2014-11" db="EMBL/GenBank/DDBJ databases">
        <authorList>
            <person name="Otto D Thomas"/>
            <person name="Naeem Raeece"/>
        </authorList>
    </citation>
    <scope>NUCLEOTIDE SEQUENCE</scope>
</reference>